<protein>
    <recommendedName>
        <fullName evidence="7">HSF-type DNA-binding domain-containing protein</fullName>
    </recommendedName>
</protein>
<evidence type="ECO:0000313" key="8">
    <source>
        <dbReference type="EMBL" id="CAI9162442.1"/>
    </source>
</evidence>
<evidence type="ECO:0000256" key="1">
    <source>
        <dbReference type="ARBA" id="ARBA00004123"/>
    </source>
</evidence>
<accession>A0ABN8YLI3</accession>
<dbReference type="SMART" id="SM00415">
    <property type="entry name" value="HSF"/>
    <property type="match status" value="1"/>
</dbReference>
<evidence type="ECO:0000256" key="5">
    <source>
        <dbReference type="RuleBase" id="RU004020"/>
    </source>
</evidence>
<feature type="region of interest" description="Disordered" evidence="6">
    <location>
        <begin position="360"/>
        <end position="385"/>
    </location>
</feature>
<keyword evidence="9" id="KW-1185">Reference proteome</keyword>
<dbReference type="SUPFAM" id="SSF46785">
    <property type="entry name" value="Winged helix' DNA-binding domain"/>
    <property type="match status" value="1"/>
</dbReference>
<keyword evidence="4" id="KW-0539">Nucleus</keyword>
<evidence type="ECO:0000313" key="9">
    <source>
        <dbReference type="Proteomes" id="UP001176941"/>
    </source>
</evidence>
<proteinExistence type="inferred from homology"/>
<feature type="compositionally biased region" description="Polar residues" evidence="6">
    <location>
        <begin position="360"/>
        <end position="374"/>
    </location>
</feature>
<dbReference type="EMBL" id="OX459957">
    <property type="protein sequence ID" value="CAI9162442.1"/>
    <property type="molecule type" value="Genomic_DNA"/>
</dbReference>
<gene>
    <name evidence="8" type="ORF">MRATA1EN1_LOCUS11404</name>
</gene>
<reference evidence="8" key="1">
    <citation type="submission" date="2023-04" db="EMBL/GenBank/DDBJ databases">
        <authorList>
            <consortium name="ELIXIR-Norway"/>
        </authorList>
    </citation>
    <scope>NUCLEOTIDE SEQUENCE [LARGE SCALE GENOMIC DNA]</scope>
</reference>
<evidence type="ECO:0000256" key="6">
    <source>
        <dbReference type="SAM" id="MobiDB-lite"/>
    </source>
</evidence>
<sequence>MAHISSEIQDVPPKDESAGSETSIRSPLCDYTLTEDSVLRSMIEEAAFQALFEEVVIKMPHYTFSVSETDELNDFISLNFPQKLWKIVESDQFKSIWWDERGTSIVINEEVFKKEVLERKAPFRIFETDSMKSLVRQLNLYGFRKKQQTFQRSASLADFLEEENNVSVLSKLQIYHNPNFKRGYPQLLVRMKRRVGIKNVSPISSLVRDYKKKHVKARDNIDDRNSNFLPETRGESAFLASTSLSVPFIQKPYTRQTVANRSALSPCDFPSPSSISVRQTEQTVIDQPAALNQLSILNWHSQSSYTQANDLIENFTTRITSTSQNHIVSPLQSSYFGLMVEPSKFPVRYSNMSAYDSPFPNLQQRGNSVPTIRDTSASSLSKSTHQKSSLYENHLIKTDLSNICQIMQHNED</sequence>
<keyword evidence="3" id="KW-0238">DNA-binding</keyword>
<comment type="similarity">
    <text evidence="2 5">Belongs to the HSF family.</text>
</comment>
<dbReference type="Gene3D" id="1.10.10.10">
    <property type="entry name" value="Winged helix-like DNA-binding domain superfamily/Winged helix DNA-binding domain"/>
    <property type="match status" value="1"/>
</dbReference>
<feature type="domain" description="HSF-type DNA-binding" evidence="7">
    <location>
        <begin position="76"/>
        <end position="194"/>
    </location>
</feature>
<dbReference type="InterPro" id="IPR000232">
    <property type="entry name" value="HSF_DNA-bd"/>
</dbReference>
<evidence type="ECO:0000259" key="7">
    <source>
        <dbReference type="SMART" id="SM00415"/>
    </source>
</evidence>
<feature type="region of interest" description="Disordered" evidence="6">
    <location>
        <begin position="1"/>
        <end position="23"/>
    </location>
</feature>
<dbReference type="InterPro" id="IPR036388">
    <property type="entry name" value="WH-like_DNA-bd_sf"/>
</dbReference>
<dbReference type="Proteomes" id="UP001176941">
    <property type="component" value="Chromosome 21"/>
</dbReference>
<dbReference type="PANTHER" id="PTHR10015">
    <property type="entry name" value="HEAT SHOCK TRANSCRIPTION FACTOR"/>
    <property type="match status" value="1"/>
</dbReference>
<comment type="subcellular location">
    <subcellularLocation>
        <location evidence="1">Nucleus</location>
    </subcellularLocation>
</comment>
<evidence type="ECO:0000256" key="3">
    <source>
        <dbReference type="ARBA" id="ARBA00023125"/>
    </source>
</evidence>
<name>A0ABN8YLI3_RANTA</name>
<dbReference type="InterPro" id="IPR036390">
    <property type="entry name" value="WH_DNA-bd_sf"/>
</dbReference>
<evidence type="ECO:0000256" key="4">
    <source>
        <dbReference type="ARBA" id="ARBA00023242"/>
    </source>
</evidence>
<organism evidence="8 9">
    <name type="scientific">Rangifer tarandus platyrhynchus</name>
    <name type="common">Svalbard reindeer</name>
    <dbReference type="NCBI Taxonomy" id="3082113"/>
    <lineage>
        <taxon>Eukaryota</taxon>
        <taxon>Metazoa</taxon>
        <taxon>Chordata</taxon>
        <taxon>Craniata</taxon>
        <taxon>Vertebrata</taxon>
        <taxon>Euteleostomi</taxon>
        <taxon>Mammalia</taxon>
        <taxon>Eutheria</taxon>
        <taxon>Laurasiatheria</taxon>
        <taxon>Artiodactyla</taxon>
        <taxon>Ruminantia</taxon>
        <taxon>Pecora</taxon>
        <taxon>Cervidae</taxon>
        <taxon>Odocoileinae</taxon>
        <taxon>Rangifer</taxon>
    </lineage>
</organism>
<evidence type="ECO:0000256" key="2">
    <source>
        <dbReference type="ARBA" id="ARBA00006403"/>
    </source>
</evidence>
<dbReference type="PANTHER" id="PTHR10015:SF336">
    <property type="entry name" value="HEAT SHOCK TRANSCRIPTION FACTOR, Y-LINKED"/>
    <property type="match status" value="1"/>
</dbReference>
<dbReference type="Pfam" id="PF00447">
    <property type="entry name" value="HSF_DNA-bind"/>
    <property type="match status" value="1"/>
</dbReference>
<feature type="compositionally biased region" description="Low complexity" evidence="6">
    <location>
        <begin position="375"/>
        <end position="385"/>
    </location>
</feature>